<protein>
    <recommendedName>
        <fullName evidence="3">Rod shape-determining protein MreC beta-barrel core domain-containing protein</fullName>
    </recommendedName>
</protein>
<accession>A0A0G1EL60</accession>
<evidence type="ECO:0000313" key="4">
    <source>
        <dbReference type="EMBL" id="KKT10690.1"/>
    </source>
</evidence>
<dbReference type="PATRIC" id="fig|1618778.3.peg.644"/>
<dbReference type="Proteomes" id="UP000033907">
    <property type="component" value="Unassembled WGS sequence"/>
</dbReference>
<keyword evidence="2" id="KW-1133">Transmembrane helix</keyword>
<feature type="domain" description="Rod shape-determining protein MreC beta-barrel core" evidence="3">
    <location>
        <begin position="123"/>
        <end position="261"/>
    </location>
</feature>
<reference evidence="4 5" key="1">
    <citation type="journal article" date="2015" name="Nature">
        <title>rRNA introns, odd ribosomes, and small enigmatic genomes across a large radiation of phyla.</title>
        <authorList>
            <person name="Brown C.T."/>
            <person name="Hug L.A."/>
            <person name="Thomas B.C."/>
            <person name="Sharon I."/>
            <person name="Castelle C.J."/>
            <person name="Singh A."/>
            <person name="Wilkins M.J."/>
            <person name="Williams K.H."/>
            <person name="Banfield J.F."/>
        </authorList>
    </citation>
    <scope>NUCLEOTIDE SEQUENCE [LARGE SCALE GENOMIC DNA]</scope>
</reference>
<dbReference type="InterPro" id="IPR042177">
    <property type="entry name" value="Cell/Rod_1"/>
</dbReference>
<gene>
    <name evidence="4" type="ORF">UV91_C0011G0026</name>
</gene>
<dbReference type="GO" id="GO:0008360">
    <property type="term" value="P:regulation of cell shape"/>
    <property type="evidence" value="ECO:0007669"/>
    <property type="project" value="InterPro"/>
</dbReference>
<dbReference type="GO" id="GO:0005886">
    <property type="term" value="C:plasma membrane"/>
    <property type="evidence" value="ECO:0007669"/>
    <property type="project" value="TreeGrafter"/>
</dbReference>
<organism evidence="4 5">
    <name type="scientific">Candidatus Nomurabacteria bacterium GW2011_GWF2_43_24</name>
    <dbReference type="NCBI Taxonomy" id="1618778"/>
    <lineage>
        <taxon>Bacteria</taxon>
        <taxon>Candidatus Nomuraibacteriota</taxon>
    </lineage>
</organism>
<keyword evidence="2" id="KW-0472">Membrane</keyword>
<proteinExistence type="predicted"/>
<dbReference type="AlphaFoldDB" id="A0A0G1EL60"/>
<evidence type="ECO:0000256" key="2">
    <source>
        <dbReference type="SAM" id="Phobius"/>
    </source>
</evidence>
<sequence length="266" mass="29644">MNYLLDKKIKRDKYLKTALGVIVLIVVFYFRSGIFNGFSYVGEIIFHPVLVLGNNIMEKFGNLGAYFTSKNSLYLQNQNLQSQLNQEETRISNYNSLLLENDNLKEILGRKDTKEPAILAAILSKPNRSIYDTLIIDAGTKEGIKEGDTVFALGNVPIGRIALAYSNSSKVILFSNSGEKTQAVVLGINIFMELVGRGGGNFEMIMPKDFILQKGDQVVMPGINPYLLAVVERIIFDPRDPFVKALLASPVNVQELKFVEVSILTK</sequence>
<dbReference type="InterPro" id="IPR007221">
    <property type="entry name" value="MreC"/>
</dbReference>
<dbReference type="PANTHER" id="PTHR34138">
    <property type="entry name" value="CELL SHAPE-DETERMINING PROTEIN MREC"/>
    <property type="match status" value="1"/>
</dbReference>
<evidence type="ECO:0000256" key="1">
    <source>
        <dbReference type="SAM" id="Coils"/>
    </source>
</evidence>
<evidence type="ECO:0000313" key="5">
    <source>
        <dbReference type="Proteomes" id="UP000033907"/>
    </source>
</evidence>
<dbReference type="PANTHER" id="PTHR34138:SF1">
    <property type="entry name" value="CELL SHAPE-DETERMINING PROTEIN MREC"/>
    <property type="match status" value="1"/>
</dbReference>
<feature type="coiled-coil region" evidence="1">
    <location>
        <begin position="70"/>
        <end position="97"/>
    </location>
</feature>
<name>A0A0G1EL60_9BACT</name>
<dbReference type="InterPro" id="IPR055342">
    <property type="entry name" value="MreC_beta-barrel_core"/>
</dbReference>
<keyword evidence="2" id="KW-0812">Transmembrane</keyword>
<dbReference type="EMBL" id="LCGH01000011">
    <property type="protein sequence ID" value="KKT10690.1"/>
    <property type="molecule type" value="Genomic_DNA"/>
</dbReference>
<comment type="caution">
    <text evidence="4">The sequence shown here is derived from an EMBL/GenBank/DDBJ whole genome shotgun (WGS) entry which is preliminary data.</text>
</comment>
<dbReference type="Gene3D" id="2.40.10.340">
    <property type="entry name" value="Rod shape-determining protein MreC, domain 1"/>
    <property type="match status" value="1"/>
</dbReference>
<dbReference type="Pfam" id="PF04085">
    <property type="entry name" value="MreC"/>
    <property type="match status" value="1"/>
</dbReference>
<feature type="transmembrane region" description="Helical" evidence="2">
    <location>
        <begin position="14"/>
        <end position="31"/>
    </location>
</feature>
<keyword evidence="1" id="KW-0175">Coiled coil</keyword>
<evidence type="ECO:0000259" key="3">
    <source>
        <dbReference type="Pfam" id="PF04085"/>
    </source>
</evidence>